<dbReference type="VEuPathDB" id="TrichDB:TVAG_123810"/>
<dbReference type="STRING" id="5722.A2EMX3"/>
<dbReference type="VEuPathDB" id="TrichDB:TVAGG3_0742610"/>
<proteinExistence type="predicted"/>
<dbReference type="GO" id="GO:0005524">
    <property type="term" value="F:ATP binding"/>
    <property type="evidence" value="ECO:0007669"/>
    <property type="project" value="UniProtKB-KW"/>
</dbReference>
<evidence type="ECO:0000256" key="2">
    <source>
        <dbReference type="ARBA" id="ARBA00022840"/>
    </source>
</evidence>
<feature type="domain" description="AMP-dependent synthetase/ligase" evidence="3">
    <location>
        <begin position="83"/>
        <end position="478"/>
    </location>
</feature>
<dbReference type="GO" id="GO:0005783">
    <property type="term" value="C:endoplasmic reticulum"/>
    <property type="evidence" value="ECO:0000318"/>
    <property type="project" value="GO_Central"/>
</dbReference>
<name>A2EMX3_TRIV3</name>
<keyword evidence="1" id="KW-0547">Nucleotide-binding</keyword>
<keyword evidence="2" id="KW-0067">ATP-binding</keyword>
<dbReference type="AlphaFoldDB" id="A2EMX3"/>
<dbReference type="RefSeq" id="XP_001318181.1">
    <property type="nucleotide sequence ID" value="XM_001318146.1"/>
</dbReference>
<dbReference type="InterPro" id="IPR020845">
    <property type="entry name" value="AMP-binding_CS"/>
</dbReference>
<dbReference type="PROSITE" id="PS00455">
    <property type="entry name" value="AMP_BINDING"/>
    <property type="match status" value="1"/>
</dbReference>
<dbReference type="Proteomes" id="UP000001542">
    <property type="component" value="Unassembled WGS sequence"/>
</dbReference>
<sequence length="648" mass="71454">MFKVHHLDVEPICVPIEGTEEEGLSKIYINNHIIHENGGEFIATFRSAPDARTMYQIIKTSTVKHADLPSVGEREQLDGDKATDYKYITYSQFLAQIEAFGRGLLKLGLKPGDKVGIYSSNCIYWTTTLFACSYTGMTVVPIYDSLGPGAAEYILNHAEVKALVCSEYKSKTAVELLSKAEHLKCLITMAKTVPAGETEKVKFHTCQDVINLGKESKIQTTPSTPDGVAVIMYTSGSTGTPKGCVLLESNVCSGAGGFAMLGVSATTTDTYLSFLPLAHIYALVCELIVLNQGSKIGYARGPIKYIMDDIQTLRPTMMTAVPRILNRVYDAMQAKINEKPKFVQKLLRAAISLKAHCLAKDARPSLILDNFLLNNFRNALGGRIRLIVNGGAPIMKNVFEFICSAITPNIIQGYGLTETSAGVAVQEAPATDPTTVGQCGLSCQVRFRKVEGTDYDAKGEFPTGELLVKGPIVFQGYYKQPELTKEVLQDGWFATGDVCTLTHEKQIKIIDRAKQLVKLCQGEYISLTNLSEQYGRATKITFIFVYANSQYDRPVALVIPKREIIEKYISKGVKEADIPKNAEIQAELIENLSEQYKANGMRGFEKIDRILIDTVEPSVDNGLLTPSLKPQFNSIKKKYEAQLLELCH</sequence>
<reference evidence="4" key="2">
    <citation type="journal article" date="2007" name="Science">
        <title>Draft genome sequence of the sexually transmitted pathogen Trichomonas vaginalis.</title>
        <authorList>
            <person name="Carlton J.M."/>
            <person name="Hirt R.P."/>
            <person name="Silva J.C."/>
            <person name="Delcher A.L."/>
            <person name="Schatz M."/>
            <person name="Zhao Q."/>
            <person name="Wortman J.R."/>
            <person name="Bidwell S.L."/>
            <person name="Alsmark U.C.M."/>
            <person name="Besteiro S."/>
            <person name="Sicheritz-Ponten T."/>
            <person name="Noel C.J."/>
            <person name="Dacks J.B."/>
            <person name="Foster P.G."/>
            <person name="Simillion C."/>
            <person name="Van de Peer Y."/>
            <person name="Miranda-Saavedra D."/>
            <person name="Barton G.J."/>
            <person name="Westrop G.D."/>
            <person name="Mueller S."/>
            <person name="Dessi D."/>
            <person name="Fiori P.L."/>
            <person name="Ren Q."/>
            <person name="Paulsen I."/>
            <person name="Zhang H."/>
            <person name="Bastida-Corcuera F.D."/>
            <person name="Simoes-Barbosa A."/>
            <person name="Brown M.T."/>
            <person name="Hayes R.D."/>
            <person name="Mukherjee M."/>
            <person name="Okumura C.Y."/>
            <person name="Schneider R."/>
            <person name="Smith A.J."/>
            <person name="Vanacova S."/>
            <person name="Villalvazo M."/>
            <person name="Haas B.J."/>
            <person name="Pertea M."/>
            <person name="Feldblyum T.V."/>
            <person name="Utterback T.R."/>
            <person name="Shu C.L."/>
            <person name="Osoegawa K."/>
            <person name="de Jong P.J."/>
            <person name="Hrdy I."/>
            <person name="Horvathova L."/>
            <person name="Zubacova Z."/>
            <person name="Dolezal P."/>
            <person name="Malik S.B."/>
            <person name="Logsdon J.M. Jr."/>
            <person name="Henze K."/>
            <person name="Gupta A."/>
            <person name="Wang C.C."/>
            <person name="Dunne R.L."/>
            <person name="Upcroft J.A."/>
            <person name="Upcroft P."/>
            <person name="White O."/>
            <person name="Salzberg S.L."/>
            <person name="Tang P."/>
            <person name="Chiu C.-H."/>
            <person name="Lee Y.-S."/>
            <person name="Embley T.M."/>
            <person name="Coombs G.H."/>
            <person name="Mottram J.C."/>
            <person name="Tachezy J."/>
            <person name="Fraser-Liggett C.M."/>
            <person name="Johnson P.J."/>
        </authorList>
    </citation>
    <scope>NUCLEOTIDE SEQUENCE [LARGE SCALE GENOMIC DNA]</scope>
    <source>
        <strain evidence="4">G3</strain>
    </source>
</reference>
<dbReference type="GO" id="GO:0016020">
    <property type="term" value="C:membrane"/>
    <property type="evidence" value="ECO:0000318"/>
    <property type="project" value="GO_Central"/>
</dbReference>
<dbReference type="Pfam" id="PF00501">
    <property type="entry name" value="AMP-binding"/>
    <property type="match status" value="1"/>
</dbReference>
<evidence type="ECO:0000259" key="3">
    <source>
        <dbReference type="Pfam" id="PF00501"/>
    </source>
</evidence>
<dbReference type="InterPro" id="IPR000873">
    <property type="entry name" value="AMP-dep_synth/lig_dom"/>
</dbReference>
<dbReference type="SMR" id="A2EMX3"/>
<dbReference type="InParanoid" id="A2EMX3"/>
<dbReference type="InterPro" id="IPR042099">
    <property type="entry name" value="ANL_N_sf"/>
</dbReference>
<organism evidence="4 5">
    <name type="scientific">Trichomonas vaginalis (strain ATCC PRA-98 / G3)</name>
    <dbReference type="NCBI Taxonomy" id="412133"/>
    <lineage>
        <taxon>Eukaryota</taxon>
        <taxon>Metamonada</taxon>
        <taxon>Parabasalia</taxon>
        <taxon>Trichomonadida</taxon>
        <taxon>Trichomonadidae</taxon>
        <taxon>Trichomonas</taxon>
    </lineage>
</organism>
<keyword evidence="5" id="KW-1185">Reference proteome</keyword>
<accession>A2EMX3</accession>
<dbReference type="SUPFAM" id="SSF56801">
    <property type="entry name" value="Acetyl-CoA synthetase-like"/>
    <property type="match status" value="1"/>
</dbReference>
<dbReference type="PANTHER" id="PTHR43272">
    <property type="entry name" value="LONG-CHAIN-FATTY-ACID--COA LIGASE"/>
    <property type="match status" value="1"/>
</dbReference>
<evidence type="ECO:0000313" key="5">
    <source>
        <dbReference type="Proteomes" id="UP000001542"/>
    </source>
</evidence>
<dbReference type="GO" id="GO:0004467">
    <property type="term" value="F:long-chain fatty acid-CoA ligase activity"/>
    <property type="evidence" value="ECO:0000318"/>
    <property type="project" value="GO_Central"/>
</dbReference>
<protein>
    <submittedName>
        <fullName evidence="4">AMP-binding enzyme family protein</fullName>
    </submittedName>
</protein>
<dbReference type="KEGG" id="tva:4763830"/>
<dbReference type="FunCoup" id="A2EMX3">
    <property type="interactions" value="249"/>
</dbReference>
<dbReference type="EMBL" id="DS113435">
    <property type="protein sequence ID" value="EAY05958.1"/>
    <property type="molecule type" value="Genomic_DNA"/>
</dbReference>
<dbReference type="PANTHER" id="PTHR43272:SF33">
    <property type="entry name" value="AMP-BINDING DOMAIN-CONTAINING PROTEIN-RELATED"/>
    <property type="match status" value="1"/>
</dbReference>
<dbReference type="OMA" id="LEHWAEQ"/>
<dbReference type="eggNOG" id="KOG1256">
    <property type="taxonomic scope" value="Eukaryota"/>
</dbReference>
<reference evidence="4" key="1">
    <citation type="submission" date="2006-10" db="EMBL/GenBank/DDBJ databases">
        <authorList>
            <person name="Amadeo P."/>
            <person name="Zhao Q."/>
            <person name="Wortman J."/>
            <person name="Fraser-Liggett C."/>
            <person name="Carlton J."/>
        </authorList>
    </citation>
    <scope>NUCLEOTIDE SEQUENCE</scope>
    <source>
        <strain evidence="4">G3</strain>
    </source>
</reference>
<evidence type="ECO:0000313" key="4">
    <source>
        <dbReference type="EMBL" id="EAY05958.1"/>
    </source>
</evidence>
<dbReference type="OrthoDB" id="1700726at2759"/>
<evidence type="ECO:0000256" key="1">
    <source>
        <dbReference type="ARBA" id="ARBA00022741"/>
    </source>
</evidence>
<gene>
    <name evidence="4" type="ORF">TVAG_123810</name>
</gene>
<dbReference type="Gene3D" id="3.40.50.12780">
    <property type="entry name" value="N-terminal domain of ligase-like"/>
    <property type="match status" value="1"/>
</dbReference>